<dbReference type="GeneID" id="59375034"/>
<dbReference type="Proteomes" id="UP000623687">
    <property type="component" value="Unassembled WGS sequence"/>
</dbReference>
<dbReference type="EMBL" id="JACETU010000003">
    <property type="protein sequence ID" value="KAF7433266.1"/>
    <property type="molecule type" value="Genomic_DNA"/>
</dbReference>
<organism evidence="2 3">
    <name type="scientific">Pleurotus ostreatus</name>
    <name type="common">Oyster mushroom</name>
    <name type="synonym">White-rot fungus</name>
    <dbReference type="NCBI Taxonomy" id="5322"/>
    <lineage>
        <taxon>Eukaryota</taxon>
        <taxon>Fungi</taxon>
        <taxon>Dikarya</taxon>
        <taxon>Basidiomycota</taxon>
        <taxon>Agaricomycotina</taxon>
        <taxon>Agaricomycetes</taxon>
        <taxon>Agaricomycetidae</taxon>
        <taxon>Agaricales</taxon>
        <taxon>Pleurotineae</taxon>
        <taxon>Pleurotaceae</taxon>
        <taxon>Pleurotus</taxon>
    </lineage>
</organism>
<gene>
    <name evidence="2" type="ORF">PC9H_005216</name>
</gene>
<feature type="region of interest" description="Disordered" evidence="1">
    <location>
        <begin position="288"/>
        <end position="552"/>
    </location>
</feature>
<name>A0A8H7DSQ9_PLEOS</name>
<evidence type="ECO:0000313" key="2">
    <source>
        <dbReference type="EMBL" id="KAF7433266.1"/>
    </source>
</evidence>
<feature type="compositionally biased region" description="Polar residues" evidence="1">
    <location>
        <begin position="126"/>
        <end position="139"/>
    </location>
</feature>
<feature type="region of interest" description="Disordered" evidence="1">
    <location>
        <begin position="1"/>
        <end position="198"/>
    </location>
</feature>
<evidence type="ECO:0000256" key="1">
    <source>
        <dbReference type="SAM" id="MobiDB-lite"/>
    </source>
</evidence>
<accession>A0A8H7DSQ9</accession>
<feature type="compositionally biased region" description="Polar residues" evidence="1">
    <location>
        <begin position="516"/>
        <end position="527"/>
    </location>
</feature>
<sequence length="588" mass="60379">MASSAAVHANPIASGPGTPRWTARSSDPESAFGGLGRGRGRGGPRGGPRGGRSGGRGGGRGGKSTTISAESGAPSPKASSPTTEKSTSSVPPKAAPADSPKDTNPSTNKPKPGSRRGSRAVPSLVIASSTAESPTSGRSPNRRKRASTNGKSPASAGPKSAVDDTHLRPVSKARPIPPPAAAKDAPPHLRQGTDARSDIDALVERVRAVAMADNRPATPGTASHIDWAGDDDDTLPDLDDWGVTTTTITHATVDNPNEISPIFVDGLKPLPEPATPVVVADTLHPDARVTPKLPQGRVTDAKPVPAPRSPILSKESVDQGSLAASATPSVTIPRGKTPVQENGRMNRKARHPLPPKPIAVSDTPLSSSRFPPSATPMRGKFVKASPPDKAAKLVSSVTVEPTTPMSGFDVPAIVKLPEQGQDQSTFVDEHASQPANTPPPPPTDGGAESLQSDDAASGLAASIHAPKPGDTLSASVYAPSPGESRSAPGSATFDSFKPAHTRAHTVGRPPFYNGPQRFSRSTATSPRGSAFVPHHARNHSSPPVGAPHRTHVNRPVITGDALSRLVRTIGTTVTPAARSQPVAVATKE</sequence>
<dbReference type="RefSeq" id="XP_036633293.1">
    <property type="nucleotide sequence ID" value="XM_036774791.1"/>
</dbReference>
<feature type="compositionally biased region" description="Polar residues" evidence="1">
    <location>
        <begin position="318"/>
        <end position="330"/>
    </location>
</feature>
<keyword evidence="3" id="KW-1185">Reference proteome</keyword>
<protein>
    <submittedName>
        <fullName evidence="2">Uncharacterized protein</fullName>
    </submittedName>
</protein>
<dbReference type="VEuPathDB" id="FungiDB:PC9H_005216"/>
<reference evidence="2" key="1">
    <citation type="submission" date="2019-07" db="EMBL/GenBank/DDBJ databases">
        <authorList>
            <person name="Palmer J.M."/>
        </authorList>
    </citation>
    <scope>NUCLEOTIDE SEQUENCE</scope>
    <source>
        <strain evidence="2">PC9</strain>
    </source>
</reference>
<feature type="compositionally biased region" description="Polar residues" evidence="1">
    <location>
        <begin position="395"/>
        <end position="405"/>
    </location>
</feature>
<feature type="compositionally biased region" description="Low complexity" evidence="1">
    <location>
        <begin position="88"/>
        <end position="98"/>
    </location>
</feature>
<dbReference type="OrthoDB" id="3267789at2759"/>
<feature type="compositionally biased region" description="Basic and acidic residues" evidence="1">
    <location>
        <begin position="185"/>
        <end position="198"/>
    </location>
</feature>
<comment type="caution">
    <text evidence="2">The sequence shown here is derived from an EMBL/GenBank/DDBJ whole genome shotgun (WGS) entry which is preliminary data.</text>
</comment>
<evidence type="ECO:0000313" key="3">
    <source>
        <dbReference type="Proteomes" id="UP000623687"/>
    </source>
</evidence>
<dbReference type="AlphaFoldDB" id="A0A8H7DSQ9"/>
<proteinExistence type="predicted"/>
<feature type="compositionally biased region" description="Gly residues" evidence="1">
    <location>
        <begin position="33"/>
        <end position="62"/>
    </location>
</feature>
<feature type="compositionally biased region" description="Polar residues" evidence="1">
    <location>
        <begin position="77"/>
        <end position="87"/>
    </location>
</feature>
<feature type="region of interest" description="Disordered" evidence="1">
    <location>
        <begin position="210"/>
        <end position="229"/>
    </location>
</feature>